<protein>
    <submittedName>
        <fullName evidence="4">Extracellular solute-binding protein</fullName>
    </submittedName>
</protein>
<keyword evidence="2" id="KW-0813">Transport</keyword>
<comment type="similarity">
    <text evidence="1">Belongs to the bacterial solute-binding protein 1 family.</text>
</comment>
<dbReference type="SUPFAM" id="SSF53850">
    <property type="entry name" value="Periplasmic binding protein-like II"/>
    <property type="match status" value="1"/>
</dbReference>
<evidence type="ECO:0000313" key="4">
    <source>
        <dbReference type="EMBL" id="MUN42271.1"/>
    </source>
</evidence>
<keyword evidence="3" id="KW-0732">Signal</keyword>
<dbReference type="RefSeq" id="WP_156221786.1">
    <property type="nucleotide sequence ID" value="NZ_WOFH01000019.1"/>
</dbReference>
<dbReference type="Proteomes" id="UP000432015">
    <property type="component" value="Unassembled WGS sequence"/>
</dbReference>
<dbReference type="EMBL" id="WOFH01000019">
    <property type="protein sequence ID" value="MUN42271.1"/>
    <property type="molecule type" value="Genomic_DNA"/>
</dbReference>
<dbReference type="PANTHER" id="PTHR43649:SF34">
    <property type="entry name" value="ABC TRANSPORTER PERIPLASMIC-BINDING PROTEIN YCJN-RELATED"/>
    <property type="match status" value="1"/>
</dbReference>
<organism evidence="4 5">
    <name type="scientific">Actinomadura litoris</name>
    <dbReference type="NCBI Taxonomy" id="2678616"/>
    <lineage>
        <taxon>Bacteria</taxon>
        <taxon>Bacillati</taxon>
        <taxon>Actinomycetota</taxon>
        <taxon>Actinomycetes</taxon>
        <taxon>Streptosporangiales</taxon>
        <taxon>Thermomonosporaceae</taxon>
        <taxon>Actinomadura</taxon>
    </lineage>
</organism>
<comment type="caution">
    <text evidence="4">The sequence shown here is derived from an EMBL/GenBank/DDBJ whole genome shotgun (WGS) entry which is preliminary data.</text>
</comment>
<dbReference type="InterPro" id="IPR050490">
    <property type="entry name" value="Bact_solute-bd_prot1"/>
</dbReference>
<keyword evidence="5" id="KW-1185">Reference proteome</keyword>
<dbReference type="PANTHER" id="PTHR43649">
    <property type="entry name" value="ARABINOSE-BINDING PROTEIN-RELATED"/>
    <property type="match status" value="1"/>
</dbReference>
<dbReference type="Pfam" id="PF13416">
    <property type="entry name" value="SBP_bac_8"/>
    <property type="match status" value="1"/>
</dbReference>
<name>A0A7K1LCW6_9ACTN</name>
<accession>A0A7K1LCW6</accession>
<evidence type="ECO:0000313" key="5">
    <source>
        <dbReference type="Proteomes" id="UP000432015"/>
    </source>
</evidence>
<proteinExistence type="inferred from homology"/>
<gene>
    <name evidence="4" type="ORF">GNZ18_37645</name>
</gene>
<dbReference type="Gene3D" id="3.40.190.10">
    <property type="entry name" value="Periplasmic binding protein-like II"/>
    <property type="match status" value="2"/>
</dbReference>
<reference evidence="4 5" key="1">
    <citation type="submission" date="2019-11" db="EMBL/GenBank/DDBJ databases">
        <authorList>
            <person name="Cao P."/>
        </authorList>
    </citation>
    <scope>NUCLEOTIDE SEQUENCE [LARGE SCALE GENOMIC DNA]</scope>
    <source>
        <strain evidence="4 5">NEAU-AAG5</strain>
    </source>
</reference>
<dbReference type="InterPro" id="IPR006059">
    <property type="entry name" value="SBP"/>
</dbReference>
<evidence type="ECO:0000256" key="2">
    <source>
        <dbReference type="ARBA" id="ARBA00022448"/>
    </source>
</evidence>
<evidence type="ECO:0000256" key="3">
    <source>
        <dbReference type="ARBA" id="ARBA00022729"/>
    </source>
</evidence>
<dbReference type="AlphaFoldDB" id="A0A7K1LCW6"/>
<sequence>MNPSAVQVSAVAGALAALVALVAYPRVASGPSGAGCAPGAPLVVVGGKDPIGVRQALVGEWAGRRGLRARFRHLPLNSDMEHSELVSTARSGGCDGDVYILDTPWTPEFARAGYIRPLDDLPQAGLRPIIPDLLRTGRYRGRLWTVPLNTDAPLLIYRTDLVRRVPTTQAELREQARAVMGPGTRLKAGLMLQLDRYEGFTVDMLELVRDQGGDITVGEDGKVAMDRAAVRAALRDLANAMRGERPVISPASLEADETAGVTAFKNGEVAFLRDWPAFYTLLLNSGSEAAKHLDAVPYPGERVLGGQSLALAASLTGERARAARELVEYLTDRERQRRLFACGGWAPVREDAYQGPRACGSQGAPNEEVVLHAEAPVIRRAVASARPRPSSVYYPEVSRVLRDRLRDRLRCMTGTADCSAQGGDGQFLDDLEEALGRAARGRVR</sequence>
<evidence type="ECO:0000256" key="1">
    <source>
        <dbReference type="ARBA" id="ARBA00008520"/>
    </source>
</evidence>